<evidence type="ECO:0000313" key="2">
    <source>
        <dbReference type="EMBL" id="JAS69217.1"/>
    </source>
</evidence>
<name>A0A1B6H3I4_9HEMI</name>
<dbReference type="EMBL" id="GECZ01000552">
    <property type="protein sequence ID" value="JAS69217.1"/>
    <property type="molecule type" value="Transcribed_RNA"/>
</dbReference>
<feature type="non-terminal residue" evidence="2">
    <location>
        <position position="1"/>
    </location>
</feature>
<protein>
    <submittedName>
        <fullName evidence="2">Uncharacterized protein</fullName>
    </submittedName>
</protein>
<proteinExistence type="predicted"/>
<accession>A0A1B6H3I4</accession>
<dbReference type="AlphaFoldDB" id="A0A1B6H3I4"/>
<reference evidence="2" key="1">
    <citation type="submission" date="2015-11" db="EMBL/GenBank/DDBJ databases">
        <title>De novo transcriptome assembly of four potential Pierce s Disease insect vectors from Arizona vineyards.</title>
        <authorList>
            <person name="Tassone E.E."/>
        </authorList>
    </citation>
    <scope>NUCLEOTIDE SEQUENCE</scope>
</reference>
<sequence>KQDSVIMNGASLPLTNVNSSQTNNCRSEKILDLSSCNSSVSGTPSVIHSVSNNERTTFRASDSVSLSANISDTNKHHPNTPSPCRKENTAAVEVKKNERRMSDETTTATDILSQIISETLLAPSTPAPPPVQHHYNKVVEEIKVETPQSKSQALLNDVMKDLKELNDLSSGGTLDTKHDSKKNSYSGASWSKPVKTPDSVSNTSQYQNEFLKHLRNSQSSSLPPAPTPPYSRHSDSPYENSPYLNEINKPAFNSSPHLSAQSMSSLAGSPGSKISQINQGCIMKTLPSTGISSGNPHRFITQMDYGTDNQHLLGLGHYGLGGWPYSGNESQHQQ</sequence>
<feature type="region of interest" description="Disordered" evidence="1">
    <location>
        <begin position="168"/>
        <end position="203"/>
    </location>
</feature>
<feature type="region of interest" description="Disordered" evidence="1">
    <location>
        <begin position="215"/>
        <end position="271"/>
    </location>
</feature>
<evidence type="ECO:0000256" key="1">
    <source>
        <dbReference type="SAM" id="MobiDB-lite"/>
    </source>
</evidence>
<organism evidence="2">
    <name type="scientific">Cuerna arida</name>
    <dbReference type="NCBI Taxonomy" id="1464854"/>
    <lineage>
        <taxon>Eukaryota</taxon>
        <taxon>Metazoa</taxon>
        <taxon>Ecdysozoa</taxon>
        <taxon>Arthropoda</taxon>
        <taxon>Hexapoda</taxon>
        <taxon>Insecta</taxon>
        <taxon>Pterygota</taxon>
        <taxon>Neoptera</taxon>
        <taxon>Paraneoptera</taxon>
        <taxon>Hemiptera</taxon>
        <taxon>Auchenorrhyncha</taxon>
        <taxon>Membracoidea</taxon>
        <taxon>Cicadellidae</taxon>
        <taxon>Cicadellinae</taxon>
        <taxon>Proconiini</taxon>
        <taxon>Cuerna</taxon>
    </lineage>
</organism>
<feature type="compositionally biased region" description="Polar residues" evidence="1">
    <location>
        <begin position="251"/>
        <end position="271"/>
    </location>
</feature>
<gene>
    <name evidence="2" type="ORF">g.20990</name>
</gene>